<evidence type="ECO:0000256" key="6">
    <source>
        <dbReference type="ARBA" id="ARBA00023136"/>
    </source>
</evidence>
<reference evidence="9 10" key="1">
    <citation type="submission" date="2024-09" db="EMBL/GenBank/DDBJ databases">
        <authorList>
            <person name="Pan X."/>
        </authorList>
    </citation>
    <scope>NUCLEOTIDE SEQUENCE [LARGE SCALE GENOMIC DNA]</scope>
    <source>
        <strain evidence="9 10">B2969</strain>
    </source>
</reference>
<keyword evidence="10" id="KW-1185">Reference proteome</keyword>
<comment type="caution">
    <text evidence="9">The sequence shown here is derived from an EMBL/GenBank/DDBJ whole genome shotgun (WGS) entry which is preliminary data.</text>
</comment>
<keyword evidence="4 7" id="KW-0812">Transmembrane</keyword>
<evidence type="ECO:0000313" key="9">
    <source>
        <dbReference type="EMBL" id="MFH8253065.1"/>
    </source>
</evidence>
<dbReference type="PROSITE" id="PS00216">
    <property type="entry name" value="SUGAR_TRANSPORT_1"/>
    <property type="match status" value="1"/>
</dbReference>
<dbReference type="InterPro" id="IPR011701">
    <property type="entry name" value="MFS"/>
</dbReference>
<evidence type="ECO:0000256" key="3">
    <source>
        <dbReference type="ARBA" id="ARBA00022475"/>
    </source>
</evidence>
<dbReference type="EMBL" id="JBIQWL010000015">
    <property type="protein sequence ID" value="MFH8253065.1"/>
    <property type="molecule type" value="Genomic_DNA"/>
</dbReference>
<feature type="transmembrane region" description="Helical" evidence="7">
    <location>
        <begin position="229"/>
        <end position="249"/>
    </location>
</feature>
<dbReference type="RefSeq" id="WP_397558491.1">
    <property type="nucleotide sequence ID" value="NZ_JBIQWL010000015.1"/>
</dbReference>
<dbReference type="Proteomes" id="UP001610861">
    <property type="component" value="Unassembled WGS sequence"/>
</dbReference>
<keyword evidence="6 7" id="KW-0472">Membrane</keyword>
<dbReference type="PANTHER" id="PTHR23517">
    <property type="entry name" value="RESISTANCE PROTEIN MDTM, PUTATIVE-RELATED-RELATED"/>
    <property type="match status" value="1"/>
</dbReference>
<evidence type="ECO:0000256" key="2">
    <source>
        <dbReference type="ARBA" id="ARBA00022448"/>
    </source>
</evidence>
<organism evidence="9 10">
    <name type="scientific">Microbacterium alkaliflavum</name>
    <dbReference type="NCBI Taxonomy" id="3248839"/>
    <lineage>
        <taxon>Bacteria</taxon>
        <taxon>Bacillati</taxon>
        <taxon>Actinomycetota</taxon>
        <taxon>Actinomycetes</taxon>
        <taxon>Micrococcales</taxon>
        <taxon>Microbacteriaceae</taxon>
        <taxon>Microbacterium</taxon>
    </lineage>
</organism>
<gene>
    <name evidence="9" type="ORF">ACH3VR_22045</name>
</gene>
<name>A0ABW7QE89_9MICO</name>
<feature type="transmembrane region" description="Helical" evidence="7">
    <location>
        <begin position="189"/>
        <end position="209"/>
    </location>
</feature>
<dbReference type="PROSITE" id="PS50850">
    <property type="entry name" value="MFS"/>
    <property type="match status" value="1"/>
</dbReference>
<feature type="transmembrane region" description="Helical" evidence="7">
    <location>
        <begin position="285"/>
        <end position="307"/>
    </location>
</feature>
<evidence type="ECO:0000256" key="1">
    <source>
        <dbReference type="ARBA" id="ARBA00004651"/>
    </source>
</evidence>
<dbReference type="PANTHER" id="PTHR23517:SF13">
    <property type="entry name" value="MAJOR FACILITATOR SUPERFAMILY MFS_1"/>
    <property type="match status" value="1"/>
</dbReference>
<feature type="transmembrane region" description="Helical" evidence="7">
    <location>
        <begin position="28"/>
        <end position="46"/>
    </location>
</feature>
<comment type="subcellular location">
    <subcellularLocation>
        <location evidence="1">Cell membrane</location>
        <topology evidence="1">Multi-pass membrane protein</topology>
    </subcellularLocation>
</comment>
<dbReference type="InterPro" id="IPR050171">
    <property type="entry name" value="MFS_Transporters"/>
</dbReference>
<dbReference type="InterPro" id="IPR005829">
    <property type="entry name" value="Sugar_transporter_CS"/>
</dbReference>
<feature type="transmembrane region" description="Helical" evidence="7">
    <location>
        <begin position="86"/>
        <end position="105"/>
    </location>
</feature>
<feature type="transmembrane region" description="Helical" evidence="7">
    <location>
        <begin position="58"/>
        <end position="80"/>
    </location>
</feature>
<sequence>MGVFAAGSTAIPLFTTYRTVDGLTDADFSVVTVAYFLCAVLSLLVLGRLSDHLGRRPVSIAALLLAAAGTLTLTTVHGLWPLLIGRMLQGIAAGLAASAIAAYAVDTAPRNPKWLVATVTSMAPSFGLSIGVFGSAILVEFAPAPRVLVFVIVAGLLLVCAGGIAAHPETVRRNPGARRSMVPRLTLPASVRPFMPVAAAIFISTWAFGGYVTAFAPSVASGYLHSTSPVIAAAVFASYQAPGVLGGPLSGKLRPATAQRLAMGLVVIAAAGFIASLLAGSAVLFIAAGILGGIGMGMGMSSSMRILLPLATPAQRAGLLAVIYAMSYLGAAIPSLIAGQLTRTLTLLDITVGYAALAAVAGVIVLIGARNPAARASHPTAADASATEDVHG</sequence>
<keyword evidence="5 7" id="KW-1133">Transmembrane helix</keyword>
<keyword evidence="2" id="KW-0813">Transport</keyword>
<feature type="domain" description="Major facilitator superfamily (MFS) profile" evidence="8">
    <location>
        <begin position="1"/>
        <end position="373"/>
    </location>
</feature>
<feature type="transmembrane region" description="Helical" evidence="7">
    <location>
        <begin position="319"/>
        <end position="338"/>
    </location>
</feature>
<evidence type="ECO:0000256" key="5">
    <source>
        <dbReference type="ARBA" id="ARBA00022989"/>
    </source>
</evidence>
<dbReference type="CDD" id="cd06174">
    <property type="entry name" value="MFS"/>
    <property type="match status" value="1"/>
</dbReference>
<evidence type="ECO:0000259" key="8">
    <source>
        <dbReference type="PROSITE" id="PS50850"/>
    </source>
</evidence>
<feature type="transmembrane region" description="Helical" evidence="7">
    <location>
        <begin position="147"/>
        <end position="168"/>
    </location>
</feature>
<dbReference type="InterPro" id="IPR036259">
    <property type="entry name" value="MFS_trans_sf"/>
</dbReference>
<dbReference type="Gene3D" id="1.20.1250.20">
    <property type="entry name" value="MFS general substrate transporter like domains"/>
    <property type="match status" value="1"/>
</dbReference>
<accession>A0ABW7QE89</accession>
<feature type="transmembrane region" description="Helical" evidence="7">
    <location>
        <begin position="261"/>
        <end position="279"/>
    </location>
</feature>
<keyword evidence="3" id="KW-1003">Cell membrane</keyword>
<proteinExistence type="predicted"/>
<evidence type="ECO:0000256" key="7">
    <source>
        <dbReference type="SAM" id="Phobius"/>
    </source>
</evidence>
<protein>
    <submittedName>
        <fullName evidence="9">MFS transporter</fullName>
    </submittedName>
</protein>
<feature type="transmembrane region" description="Helical" evidence="7">
    <location>
        <begin position="350"/>
        <end position="369"/>
    </location>
</feature>
<evidence type="ECO:0000313" key="10">
    <source>
        <dbReference type="Proteomes" id="UP001610861"/>
    </source>
</evidence>
<dbReference type="Pfam" id="PF07690">
    <property type="entry name" value="MFS_1"/>
    <property type="match status" value="1"/>
</dbReference>
<dbReference type="InterPro" id="IPR020846">
    <property type="entry name" value="MFS_dom"/>
</dbReference>
<feature type="transmembrane region" description="Helical" evidence="7">
    <location>
        <begin position="114"/>
        <end position="141"/>
    </location>
</feature>
<evidence type="ECO:0000256" key="4">
    <source>
        <dbReference type="ARBA" id="ARBA00022692"/>
    </source>
</evidence>
<dbReference type="SUPFAM" id="SSF103473">
    <property type="entry name" value="MFS general substrate transporter"/>
    <property type="match status" value="1"/>
</dbReference>